<evidence type="ECO:0000313" key="2">
    <source>
        <dbReference type="Proteomes" id="UP000789901"/>
    </source>
</evidence>
<comment type="caution">
    <text evidence="1">The sequence shown here is derived from an EMBL/GenBank/DDBJ whole genome shotgun (WGS) entry which is preliminary data.</text>
</comment>
<protein>
    <submittedName>
        <fullName evidence="1">5734_t:CDS:1</fullName>
    </submittedName>
</protein>
<dbReference type="InterPro" id="IPR009003">
    <property type="entry name" value="Peptidase_S1_PA"/>
</dbReference>
<dbReference type="InterPro" id="IPR043504">
    <property type="entry name" value="Peptidase_S1_PA_chymotrypsin"/>
</dbReference>
<reference evidence="1 2" key="1">
    <citation type="submission" date="2021-06" db="EMBL/GenBank/DDBJ databases">
        <authorList>
            <person name="Kallberg Y."/>
            <person name="Tangrot J."/>
            <person name="Rosling A."/>
        </authorList>
    </citation>
    <scope>NUCLEOTIDE SEQUENCE [LARGE SCALE GENOMIC DNA]</scope>
    <source>
        <strain evidence="1 2">120-4 pot B 10/14</strain>
    </source>
</reference>
<gene>
    <name evidence="1" type="ORF">GMARGA_LOCUS7020</name>
</gene>
<organism evidence="1 2">
    <name type="scientific">Gigaspora margarita</name>
    <dbReference type="NCBI Taxonomy" id="4874"/>
    <lineage>
        <taxon>Eukaryota</taxon>
        <taxon>Fungi</taxon>
        <taxon>Fungi incertae sedis</taxon>
        <taxon>Mucoromycota</taxon>
        <taxon>Glomeromycotina</taxon>
        <taxon>Glomeromycetes</taxon>
        <taxon>Diversisporales</taxon>
        <taxon>Gigasporaceae</taxon>
        <taxon>Gigaspora</taxon>
    </lineage>
</organism>
<dbReference type="EMBL" id="CAJVQB010003294">
    <property type="protein sequence ID" value="CAG8603888.1"/>
    <property type="molecule type" value="Genomic_DNA"/>
</dbReference>
<name>A0ABN7UIA7_GIGMA</name>
<dbReference type="SUPFAM" id="SSF50494">
    <property type="entry name" value="Trypsin-like serine proteases"/>
    <property type="match status" value="1"/>
</dbReference>
<dbReference type="Gene3D" id="2.40.10.10">
    <property type="entry name" value="Trypsin-like serine proteases"/>
    <property type="match status" value="2"/>
</dbReference>
<dbReference type="Proteomes" id="UP000789901">
    <property type="component" value="Unassembled WGS sequence"/>
</dbReference>
<proteinExistence type="predicted"/>
<evidence type="ECO:0000313" key="1">
    <source>
        <dbReference type="EMBL" id="CAG8603888.1"/>
    </source>
</evidence>
<sequence length="258" mass="29142">MYRAILKATFYSIERNSSQEKVLGEYIRTVSQYNPKVIFLNSSRSLNSLTLLHNKRGFFAKNSSHTFLVTTGHFNYVFNVSKSKKKFSTIHTTRPRLIGKLVFFSEYPHDIALIDIKRMSKHIRPSSGVFFKNSPNNLELFINNNGTPVSTHGAHLCKAGFRTSVTCGYTESFNGFYMFTNSRFLEDMIFVNNMETLHGDSGGPLFAFTDTNSVTINGILSGTIKDRSPVSPFSYIIPLDIILNDINLELDTDPIVHA</sequence>
<accession>A0ABN7UIA7</accession>
<keyword evidence="2" id="KW-1185">Reference proteome</keyword>